<keyword evidence="1" id="KW-0812">Transmembrane</keyword>
<feature type="transmembrane region" description="Helical" evidence="1">
    <location>
        <begin position="41"/>
        <end position="58"/>
    </location>
</feature>
<dbReference type="AlphaFoldDB" id="A0A2Z7AQZ1"/>
<proteinExistence type="predicted"/>
<evidence type="ECO:0000313" key="3">
    <source>
        <dbReference type="Proteomes" id="UP000250235"/>
    </source>
</evidence>
<name>A0A2Z7AQZ1_9LAMI</name>
<protein>
    <submittedName>
        <fullName evidence="2">Uncharacterized protein</fullName>
    </submittedName>
</protein>
<reference evidence="2 3" key="1">
    <citation type="journal article" date="2015" name="Proc. Natl. Acad. Sci. U.S.A.">
        <title>The resurrection genome of Boea hygrometrica: A blueprint for survival of dehydration.</title>
        <authorList>
            <person name="Xiao L."/>
            <person name="Yang G."/>
            <person name="Zhang L."/>
            <person name="Yang X."/>
            <person name="Zhao S."/>
            <person name="Ji Z."/>
            <person name="Zhou Q."/>
            <person name="Hu M."/>
            <person name="Wang Y."/>
            <person name="Chen M."/>
            <person name="Xu Y."/>
            <person name="Jin H."/>
            <person name="Xiao X."/>
            <person name="Hu G."/>
            <person name="Bao F."/>
            <person name="Hu Y."/>
            <person name="Wan P."/>
            <person name="Li L."/>
            <person name="Deng X."/>
            <person name="Kuang T."/>
            <person name="Xiang C."/>
            <person name="Zhu J.K."/>
            <person name="Oliver M.J."/>
            <person name="He Y."/>
        </authorList>
    </citation>
    <scope>NUCLEOTIDE SEQUENCE [LARGE SCALE GENOMIC DNA]</scope>
    <source>
        <strain evidence="3">cv. XS01</strain>
    </source>
</reference>
<keyword evidence="3" id="KW-1185">Reference proteome</keyword>
<evidence type="ECO:0000256" key="1">
    <source>
        <dbReference type="SAM" id="Phobius"/>
    </source>
</evidence>
<sequence length="265" mass="30194">MNIVKGAKVAILIILYTEIMNFLLDFLSLNQPQNFMEPNPTTLMIFLPIIFFMFHTNNSTIRERSDPSSPFDELSSCIISEISPIPFLDPTQENLSHMIPTISAPHDHHVEENILIEGSDIHVEKAGESSPPLLLLDYKNNTDPAYEAARIDQQEKYPVENELTVRDIDDGFGYSNGDNGLSPSHYRQKYITLYDHGYMSGAEMDEYSRYDACQCGYEGDSEDNGHPKHGDLNKTIEEFIAANKRVWKDDLIKEKSIFYESCQAI</sequence>
<dbReference type="Proteomes" id="UP000250235">
    <property type="component" value="Unassembled WGS sequence"/>
</dbReference>
<accession>A0A2Z7AQZ1</accession>
<organism evidence="2 3">
    <name type="scientific">Dorcoceras hygrometricum</name>
    <dbReference type="NCBI Taxonomy" id="472368"/>
    <lineage>
        <taxon>Eukaryota</taxon>
        <taxon>Viridiplantae</taxon>
        <taxon>Streptophyta</taxon>
        <taxon>Embryophyta</taxon>
        <taxon>Tracheophyta</taxon>
        <taxon>Spermatophyta</taxon>
        <taxon>Magnoliopsida</taxon>
        <taxon>eudicotyledons</taxon>
        <taxon>Gunneridae</taxon>
        <taxon>Pentapetalae</taxon>
        <taxon>asterids</taxon>
        <taxon>lamiids</taxon>
        <taxon>Lamiales</taxon>
        <taxon>Gesneriaceae</taxon>
        <taxon>Didymocarpoideae</taxon>
        <taxon>Trichosporeae</taxon>
        <taxon>Loxocarpinae</taxon>
        <taxon>Dorcoceras</taxon>
    </lineage>
</organism>
<keyword evidence="1" id="KW-1133">Transmembrane helix</keyword>
<keyword evidence="1" id="KW-0472">Membrane</keyword>
<dbReference type="EMBL" id="KV013359">
    <property type="protein sequence ID" value="KZV23863.1"/>
    <property type="molecule type" value="Genomic_DNA"/>
</dbReference>
<evidence type="ECO:0000313" key="2">
    <source>
        <dbReference type="EMBL" id="KZV23863.1"/>
    </source>
</evidence>
<feature type="transmembrane region" description="Helical" evidence="1">
    <location>
        <begin position="9"/>
        <end position="29"/>
    </location>
</feature>
<gene>
    <name evidence="2" type="ORF">F511_31630</name>
</gene>